<protein>
    <submittedName>
        <fullName evidence="1">Uncharacterized protein</fullName>
    </submittedName>
</protein>
<evidence type="ECO:0000313" key="2">
    <source>
        <dbReference type="Proteomes" id="UP000018001"/>
    </source>
</evidence>
<organism evidence="1 2">
    <name type="scientific">Byssochlamys spectabilis (strain No. 5 / NBRC 109023)</name>
    <name type="common">Paecilomyces variotii</name>
    <dbReference type="NCBI Taxonomy" id="1356009"/>
    <lineage>
        <taxon>Eukaryota</taxon>
        <taxon>Fungi</taxon>
        <taxon>Dikarya</taxon>
        <taxon>Ascomycota</taxon>
        <taxon>Pezizomycotina</taxon>
        <taxon>Eurotiomycetes</taxon>
        <taxon>Eurotiomycetidae</taxon>
        <taxon>Eurotiales</taxon>
        <taxon>Thermoascaceae</taxon>
        <taxon>Paecilomyces</taxon>
    </lineage>
</organism>
<sequence length="95" mass="10903">MDQITPANPFTAAMTEFHYLPSPHLVHLPWWLWTDEPGLTIEPYCGSIDRQHPHRPSRWGVEGKMRAESGFEFETPKIENVGNLLQQHPLADAQT</sequence>
<dbReference type="AlphaFoldDB" id="V5G034"/>
<evidence type="ECO:0000313" key="1">
    <source>
        <dbReference type="EMBL" id="GAD97703.1"/>
    </source>
</evidence>
<comment type="caution">
    <text evidence="1">The sequence shown here is derived from an EMBL/GenBank/DDBJ whole genome shotgun (WGS) entry which is preliminary data.</text>
</comment>
<gene>
    <name evidence="1" type="ORF">PVAR5_6383</name>
</gene>
<accession>V5G034</accession>
<dbReference type="EMBL" id="BAUL01000211">
    <property type="protein sequence ID" value="GAD97703.1"/>
    <property type="molecule type" value="Genomic_DNA"/>
</dbReference>
<dbReference type="Proteomes" id="UP000018001">
    <property type="component" value="Unassembled WGS sequence"/>
</dbReference>
<dbReference type="HOGENOM" id="CLU_2372558_0_0_1"/>
<reference evidence="2" key="1">
    <citation type="journal article" date="2014" name="Genome Announc.">
        <title>Draft genome sequence of the formaldehyde-resistant fungus Byssochlamys spectabilis No. 5 (anamorph Paecilomyces variotii No. 5) (NBRC109023).</title>
        <authorList>
            <person name="Oka T."/>
            <person name="Ekino K."/>
            <person name="Fukuda K."/>
            <person name="Nomura Y."/>
        </authorList>
    </citation>
    <scope>NUCLEOTIDE SEQUENCE [LARGE SCALE GENOMIC DNA]</scope>
    <source>
        <strain evidence="2">No. 5 / NBRC 109023</strain>
    </source>
</reference>
<dbReference type="InParanoid" id="V5G034"/>
<proteinExistence type="predicted"/>
<keyword evidence="2" id="KW-1185">Reference proteome</keyword>
<name>V5G034_BYSSN</name>